<organism evidence="2 3">
    <name type="scientific">Streptomyces chrestomyceticus</name>
    <dbReference type="NCBI Taxonomy" id="68185"/>
    <lineage>
        <taxon>Bacteria</taxon>
        <taxon>Bacillati</taxon>
        <taxon>Actinomycetota</taxon>
        <taxon>Actinomycetes</taxon>
        <taxon>Kitasatosporales</taxon>
        <taxon>Streptomycetaceae</taxon>
        <taxon>Streptomyces</taxon>
    </lineage>
</organism>
<dbReference type="Proteomes" id="UP001348265">
    <property type="component" value="Unassembled WGS sequence"/>
</dbReference>
<feature type="compositionally biased region" description="Basic and acidic residues" evidence="1">
    <location>
        <begin position="326"/>
        <end position="354"/>
    </location>
</feature>
<feature type="compositionally biased region" description="Gly residues" evidence="1">
    <location>
        <begin position="11"/>
        <end position="33"/>
    </location>
</feature>
<name>A0ABU7WL74_9ACTN</name>
<feature type="compositionally biased region" description="Basic and acidic residues" evidence="1">
    <location>
        <begin position="459"/>
        <end position="563"/>
    </location>
</feature>
<accession>A0ABU7WL74</accession>
<keyword evidence="3" id="KW-1185">Reference proteome</keyword>
<evidence type="ECO:0000313" key="3">
    <source>
        <dbReference type="Proteomes" id="UP001348265"/>
    </source>
</evidence>
<protein>
    <recommendedName>
        <fullName evidence="4">Band 7 domain-containing protein</fullName>
    </recommendedName>
</protein>
<sequence length="563" mass="63976">MTQDGRDGARQGHGQGPGPGAPGGHGQGPGGAVPGPLVQEYESSGRFRRPSVQVAAVLMYENGGHSVVWPDRREDYNKPLFRGSFKVMEVRMGRHLTEFRTELPAAGDAESFRAEVQVRWHVVDAYAAVRANVWDLAQYFSPVLLRGLRGVTRRYRISEAERADRAVENELADLRLGHELGLETEVFVRIDLSERGISAERQRTEIDHEGDLARRQHVEALRKERQEQELIRMRAAELQEMLSGGDDRQLAYFMARDSAHEWDIQQAFRRERREERVLSIDTVFRLVDGGLIERHDLNDQTLAAIDLMRSSTRGLVGRAADTFLEQPRRRALESGGPRDEQERVRGRQRMDWAHEPGPQDDPEAGPGAGAGPGPGSGRGSEGGTEWDFERERDRDAGPGREAAYDVHEPGRRGRPGGDGYGGDGRHDDGYGGDGPGDGTAGDRYADRLAGPYADEPYEKDEPYEQDDRGRVYEPDRVQSAAERDDYRTGRRGDFPDDRYGERYDERYEERFDDRYDGRRDDRRDGRRDDRYDGRRDDRYDDRRDDRDRPAPRRGRGEGLDWGK</sequence>
<feature type="compositionally biased region" description="Gly residues" evidence="1">
    <location>
        <begin position="366"/>
        <end position="382"/>
    </location>
</feature>
<reference evidence="2 3" key="1">
    <citation type="submission" date="2023-08" db="EMBL/GenBank/DDBJ databases">
        <authorList>
            <person name="Sharma P."/>
            <person name="Verma V."/>
            <person name="Mohan M.K."/>
            <person name="Dubey A.K."/>
        </authorList>
    </citation>
    <scope>NUCLEOTIDE SEQUENCE [LARGE SCALE GENOMIC DNA]</scope>
    <source>
        <strain evidence="2 3">ADP4</strain>
    </source>
</reference>
<evidence type="ECO:0000256" key="1">
    <source>
        <dbReference type="SAM" id="MobiDB-lite"/>
    </source>
</evidence>
<feature type="region of interest" description="Disordered" evidence="1">
    <location>
        <begin position="1"/>
        <end position="38"/>
    </location>
</feature>
<feature type="compositionally biased region" description="Basic and acidic residues" evidence="1">
    <location>
        <begin position="1"/>
        <end position="10"/>
    </location>
</feature>
<evidence type="ECO:0008006" key="4">
    <source>
        <dbReference type="Google" id="ProtNLM"/>
    </source>
</evidence>
<gene>
    <name evidence="2" type="ORF">RB636_03380</name>
</gene>
<dbReference type="EMBL" id="JAVFKM010000001">
    <property type="protein sequence ID" value="MEF3112248.1"/>
    <property type="molecule type" value="Genomic_DNA"/>
</dbReference>
<dbReference type="RefSeq" id="WP_331785271.1">
    <property type="nucleotide sequence ID" value="NZ_JAVFKM010000001.1"/>
</dbReference>
<feature type="compositionally biased region" description="Basic and acidic residues" evidence="1">
    <location>
        <begin position="387"/>
        <end position="411"/>
    </location>
</feature>
<evidence type="ECO:0000313" key="2">
    <source>
        <dbReference type="EMBL" id="MEF3112248.1"/>
    </source>
</evidence>
<feature type="region of interest" description="Disordered" evidence="1">
    <location>
        <begin position="326"/>
        <end position="563"/>
    </location>
</feature>
<comment type="caution">
    <text evidence="2">The sequence shown here is derived from an EMBL/GenBank/DDBJ whole genome shotgun (WGS) entry which is preliminary data.</text>
</comment>
<proteinExistence type="predicted"/>